<accession>K3X0I2</accession>
<dbReference type="eggNOG" id="KOG1505">
    <property type="taxonomic scope" value="Eukaryota"/>
</dbReference>
<dbReference type="EnsemblProtists" id="PYU1_T010731">
    <property type="protein sequence ID" value="PYU1_T010731"/>
    <property type="gene ID" value="PYU1_G010708"/>
</dbReference>
<dbReference type="OMA" id="FEWPETT"/>
<dbReference type="Pfam" id="PF01553">
    <property type="entry name" value="Acyltransferase"/>
    <property type="match status" value="1"/>
</dbReference>
<evidence type="ECO:0000256" key="1">
    <source>
        <dbReference type="SAM" id="Phobius"/>
    </source>
</evidence>
<evidence type="ECO:0000313" key="4">
    <source>
        <dbReference type="Proteomes" id="UP000019132"/>
    </source>
</evidence>
<reference evidence="4" key="1">
    <citation type="journal article" date="2010" name="Genome Biol.">
        <title>Genome sequence of the necrotrophic plant pathogen Pythium ultimum reveals original pathogenicity mechanisms and effector repertoire.</title>
        <authorList>
            <person name="Levesque C.A."/>
            <person name="Brouwer H."/>
            <person name="Cano L."/>
            <person name="Hamilton J.P."/>
            <person name="Holt C."/>
            <person name="Huitema E."/>
            <person name="Raffaele S."/>
            <person name="Robideau G.P."/>
            <person name="Thines M."/>
            <person name="Win J."/>
            <person name="Zerillo M.M."/>
            <person name="Beakes G.W."/>
            <person name="Boore J.L."/>
            <person name="Busam D."/>
            <person name="Dumas B."/>
            <person name="Ferriera S."/>
            <person name="Fuerstenberg S.I."/>
            <person name="Gachon C.M."/>
            <person name="Gaulin E."/>
            <person name="Govers F."/>
            <person name="Grenville-Briggs L."/>
            <person name="Horner N."/>
            <person name="Hostetler J."/>
            <person name="Jiang R.H."/>
            <person name="Johnson J."/>
            <person name="Krajaejun T."/>
            <person name="Lin H."/>
            <person name="Meijer H.J."/>
            <person name="Moore B."/>
            <person name="Morris P."/>
            <person name="Phuntmart V."/>
            <person name="Puiu D."/>
            <person name="Shetty J."/>
            <person name="Stajich J.E."/>
            <person name="Tripathy S."/>
            <person name="Wawra S."/>
            <person name="van West P."/>
            <person name="Whitty B.R."/>
            <person name="Coutinho P.M."/>
            <person name="Henrissat B."/>
            <person name="Martin F."/>
            <person name="Thomas P.D."/>
            <person name="Tyler B.M."/>
            <person name="De Vries R.P."/>
            <person name="Kamoun S."/>
            <person name="Yandell M."/>
            <person name="Tisserat N."/>
            <person name="Buell C.R."/>
        </authorList>
    </citation>
    <scope>NUCLEOTIDE SEQUENCE</scope>
    <source>
        <strain evidence="4">DAOM:BR144</strain>
    </source>
</reference>
<dbReference type="GO" id="GO:0012505">
    <property type="term" value="C:endomembrane system"/>
    <property type="evidence" value="ECO:0007669"/>
    <property type="project" value="TreeGrafter"/>
</dbReference>
<dbReference type="HOGENOM" id="CLU_041844_1_0_1"/>
<dbReference type="InterPro" id="IPR002123">
    <property type="entry name" value="Plipid/glycerol_acylTrfase"/>
</dbReference>
<dbReference type="InParanoid" id="K3X0I2"/>
<keyword evidence="4" id="KW-1185">Reference proteome</keyword>
<dbReference type="EMBL" id="GL376592">
    <property type="status" value="NOT_ANNOTATED_CDS"/>
    <property type="molecule type" value="Genomic_DNA"/>
</dbReference>
<dbReference type="PANTHER" id="PTHR10983:SF24">
    <property type="entry name" value="1-ACYLGLYCEROL-3-PHOSPHATE O-ACYLTRANSFERASE 3, ISOFORM E-RELATED"/>
    <property type="match status" value="1"/>
</dbReference>
<keyword evidence="1" id="KW-0812">Transmembrane</keyword>
<name>K3X0I2_GLOUD</name>
<dbReference type="Proteomes" id="UP000019132">
    <property type="component" value="Unassembled WGS sequence"/>
</dbReference>
<dbReference type="CDD" id="cd07990">
    <property type="entry name" value="LPLAT_LCLAT1-like"/>
    <property type="match status" value="1"/>
</dbReference>
<reference evidence="3" key="3">
    <citation type="submission" date="2015-02" db="UniProtKB">
        <authorList>
            <consortium name="EnsemblProtists"/>
        </authorList>
    </citation>
    <scope>IDENTIFICATION</scope>
    <source>
        <strain evidence="3">DAOM BR144</strain>
    </source>
</reference>
<evidence type="ECO:0000259" key="2">
    <source>
        <dbReference type="SMART" id="SM00563"/>
    </source>
</evidence>
<dbReference type="GO" id="GO:0003841">
    <property type="term" value="F:1-acylglycerol-3-phosphate O-acyltransferase activity"/>
    <property type="evidence" value="ECO:0007669"/>
    <property type="project" value="TreeGrafter"/>
</dbReference>
<dbReference type="VEuPathDB" id="FungiDB:PYU1_G010708"/>
<dbReference type="PANTHER" id="PTHR10983">
    <property type="entry name" value="1-ACYLGLYCEROL-3-PHOSPHATE ACYLTRANSFERASE-RELATED"/>
    <property type="match status" value="1"/>
</dbReference>
<dbReference type="STRING" id="431595.K3X0I2"/>
<feature type="transmembrane region" description="Helical" evidence="1">
    <location>
        <begin position="72"/>
        <end position="99"/>
    </location>
</feature>
<protein>
    <recommendedName>
        <fullName evidence="2">Phospholipid/glycerol acyltransferase domain-containing protein</fullName>
    </recommendedName>
</protein>
<proteinExistence type="predicted"/>
<dbReference type="SMART" id="SM00563">
    <property type="entry name" value="PlsC"/>
    <property type="match status" value="1"/>
</dbReference>
<dbReference type="SUPFAM" id="SSF69593">
    <property type="entry name" value="Glycerol-3-phosphate (1)-acyltransferase"/>
    <property type="match status" value="1"/>
</dbReference>
<reference evidence="4" key="2">
    <citation type="submission" date="2010-04" db="EMBL/GenBank/DDBJ databases">
        <authorList>
            <person name="Buell R."/>
            <person name="Hamilton J."/>
            <person name="Hostetler J."/>
        </authorList>
    </citation>
    <scope>NUCLEOTIDE SEQUENCE [LARGE SCALE GENOMIC DNA]</scope>
    <source>
        <strain evidence="4">DAOM:BR144</strain>
    </source>
</reference>
<keyword evidence="1" id="KW-0472">Membrane</keyword>
<feature type="domain" description="Phospholipid/glycerol acyltransferase" evidence="2">
    <location>
        <begin position="165"/>
        <end position="287"/>
    </location>
</feature>
<evidence type="ECO:0000313" key="3">
    <source>
        <dbReference type="EnsemblProtists" id="PYU1_T010731"/>
    </source>
</evidence>
<organism evidence="3 4">
    <name type="scientific">Globisporangium ultimum (strain ATCC 200006 / CBS 805.95 / DAOM BR144)</name>
    <name type="common">Pythium ultimum</name>
    <dbReference type="NCBI Taxonomy" id="431595"/>
    <lineage>
        <taxon>Eukaryota</taxon>
        <taxon>Sar</taxon>
        <taxon>Stramenopiles</taxon>
        <taxon>Oomycota</taxon>
        <taxon>Peronosporomycetes</taxon>
        <taxon>Pythiales</taxon>
        <taxon>Pythiaceae</taxon>
        <taxon>Globisporangium</taxon>
    </lineage>
</organism>
<keyword evidence="1" id="KW-1133">Transmembrane helix</keyword>
<dbReference type="AlphaFoldDB" id="K3X0I2"/>
<sequence>MDAPQKPLQPALDMAAPAVPPALTVTTPAPRVPSVSFPAPLLSTASETPLNLSTPMRNKAVYPSRRYEKKSTWLQCIFGALYLLLIVVCAFLDTVYFLFPIDYIVRPLFGRNIYKRVYKFFEGLFFAMLSGLLEFVAGVKIVVTMDPGDESLEPEDKPFGYGDQVLMICNHRTEIDWLFFWNLALRYGCQDRIRVMMKAIIRYAPGVGWALLQMNFPFVNRRWATDEERIRKVVSSYKKYEAGTWLSMFPEGTILEKRTLEKSHSWAMERGDPQWNYVLYPRVRGFELCVEEFEPESILDVTIAYPELADGVLPSPLRCIGGQYPKEVHIHLKRYKKASYEANKGEMSQ</sequence>
<feature type="transmembrane region" description="Helical" evidence="1">
    <location>
        <begin position="120"/>
        <end position="143"/>
    </location>
</feature>